<evidence type="ECO:0000313" key="1">
    <source>
        <dbReference type="EMBL" id="GKU94449.1"/>
    </source>
</evidence>
<proteinExistence type="predicted"/>
<comment type="caution">
    <text evidence="1">The sequence shown here is derived from an EMBL/GenBank/DDBJ whole genome shotgun (WGS) entry which is preliminary data.</text>
</comment>
<reference evidence="1 2" key="1">
    <citation type="journal article" date="2021" name="Commun. Biol.">
        <title>The genome of Shorea leprosula (Dipterocarpaceae) highlights the ecological relevance of drought in aseasonal tropical rainforests.</title>
        <authorList>
            <person name="Ng K.K.S."/>
            <person name="Kobayashi M.J."/>
            <person name="Fawcett J.A."/>
            <person name="Hatakeyama M."/>
            <person name="Paape T."/>
            <person name="Ng C.H."/>
            <person name="Ang C.C."/>
            <person name="Tnah L.H."/>
            <person name="Lee C.T."/>
            <person name="Nishiyama T."/>
            <person name="Sese J."/>
            <person name="O'Brien M.J."/>
            <person name="Copetti D."/>
            <person name="Mohd Noor M.I."/>
            <person name="Ong R.C."/>
            <person name="Putra M."/>
            <person name="Sireger I.Z."/>
            <person name="Indrioko S."/>
            <person name="Kosugi Y."/>
            <person name="Izuno A."/>
            <person name="Isagi Y."/>
            <person name="Lee S.L."/>
            <person name="Shimizu K.K."/>
        </authorList>
    </citation>
    <scope>NUCLEOTIDE SEQUENCE [LARGE SCALE GENOMIC DNA]</scope>
    <source>
        <strain evidence="1">214</strain>
    </source>
</reference>
<sequence length="51" mass="6163">MTHHLEGSRLDKLSIFYTLDGIRIGCGEIRQKRRPQNRNRNWNRVVDKVRE</sequence>
<gene>
    <name evidence="1" type="ORF">SLEP1_g7945</name>
</gene>
<keyword evidence="2" id="KW-1185">Reference proteome</keyword>
<dbReference type="AlphaFoldDB" id="A0AAV5IB14"/>
<dbReference type="Proteomes" id="UP001054252">
    <property type="component" value="Unassembled WGS sequence"/>
</dbReference>
<name>A0AAV5IB14_9ROSI</name>
<accession>A0AAV5IB14</accession>
<protein>
    <submittedName>
        <fullName evidence="1">Uncharacterized protein</fullName>
    </submittedName>
</protein>
<dbReference type="EMBL" id="BPVZ01000008">
    <property type="protein sequence ID" value="GKU94449.1"/>
    <property type="molecule type" value="Genomic_DNA"/>
</dbReference>
<organism evidence="1 2">
    <name type="scientific">Rubroshorea leprosula</name>
    <dbReference type="NCBI Taxonomy" id="152421"/>
    <lineage>
        <taxon>Eukaryota</taxon>
        <taxon>Viridiplantae</taxon>
        <taxon>Streptophyta</taxon>
        <taxon>Embryophyta</taxon>
        <taxon>Tracheophyta</taxon>
        <taxon>Spermatophyta</taxon>
        <taxon>Magnoliopsida</taxon>
        <taxon>eudicotyledons</taxon>
        <taxon>Gunneridae</taxon>
        <taxon>Pentapetalae</taxon>
        <taxon>rosids</taxon>
        <taxon>malvids</taxon>
        <taxon>Malvales</taxon>
        <taxon>Dipterocarpaceae</taxon>
        <taxon>Rubroshorea</taxon>
    </lineage>
</organism>
<evidence type="ECO:0000313" key="2">
    <source>
        <dbReference type="Proteomes" id="UP001054252"/>
    </source>
</evidence>